<gene>
    <name evidence="1" type="ORF">QFC22_004024</name>
</gene>
<name>A0ACC2X2Y5_9TREE</name>
<organism evidence="1 2">
    <name type="scientific">Naganishia vaughanmartiniae</name>
    <dbReference type="NCBI Taxonomy" id="1424756"/>
    <lineage>
        <taxon>Eukaryota</taxon>
        <taxon>Fungi</taxon>
        <taxon>Dikarya</taxon>
        <taxon>Basidiomycota</taxon>
        <taxon>Agaricomycotina</taxon>
        <taxon>Tremellomycetes</taxon>
        <taxon>Filobasidiales</taxon>
        <taxon>Filobasidiaceae</taxon>
        <taxon>Naganishia</taxon>
    </lineage>
</organism>
<evidence type="ECO:0000313" key="2">
    <source>
        <dbReference type="Proteomes" id="UP001243375"/>
    </source>
</evidence>
<protein>
    <submittedName>
        <fullName evidence="1">Uncharacterized protein</fullName>
    </submittedName>
</protein>
<proteinExistence type="predicted"/>
<sequence>MFRRGDQDDSSDSDSETAPSKLQDSTNTNPIDKISKDEAASDDDEDDDDEEGGLFGNILDIPADEDKEAGEPSEASRVVTPREFPLPKHLPSAFALPKKLLSDLIVSRKAISASRPAPTRAVDSDGVSSFQPEQRFVVTTLEYKEISRGSRLKRYRLDIVFTPEGKSISKGNKHVSAVARKTIGGLSSAGVVGTPDGPSGAATPASTVSMANGAEQFPSIETALKDIKLDSTGAEDPGSKAQPAVSLSPTEPLEPVFLDDSTYMIQMEDVGCPTSSEAENYLALIALHEFTTGTHHSLMTTTKSRALGLSSMTSPACIALRMEYPPINARHLPLPYRDLWDELERTRKLQEDEDSRSLWKGLDEVLEAQVRDSESIDAGNEKAGPGSATKGVLPELSSSSSKGRQSRPSRDAPPQFDQRIQAGWTARSHSPAYQKMLAQRETLPIADYREEIVKALEDHQVLVLSGETGCGKSTQLPSFILESHLAKGLPCKILVTEPRRIGAISLADRVSKELGDTGVGGSDGQGSLVGYSIRLENKIGRNTRLAFVTNGIALRMLENSAGSEGQAGSFDEVTHIVVDEVHERSIDSDFLMIVLKSLMQERKDLKIILMSATMNSEKICAYFDNCPFFKVPGRTFPVQVNFLEDAVELTHYFIAESSPYAIRHGRNRKQIEWSEEMANNDDDEEGDLDQPSDPMKLSSAAYSQETVRTVNLLDPKQIPYGLIMRLLEHLCLETNSPYSQAILVFLPGINEIRKLHDLLVDHNQLGNARDYKIYPLHSTISSENQGAVFEIPPKGVRKIVLSTNIAETGVTIPDITCVIDSGKHREMRYDEKRSISRLTETYIARSNAAQRRGRAGRVQEGLAFHLFTRARHDTQLADHPEPEILRLSLQDLALRIKILKVKVGTSIADGLSKALDPPSPINVARAVSSLVEVKALTAAEEITPMGLLLSRLPVDVHLGKFLLLAALFKCLDPALTIAATLNSKSPFVAPFGREQEADTIKQSFKKGQSYPRQDRFYTLQQIEELRQQLYSYLVDTNFVRITPAEKEAIARARYRKGFRTSFVTIPNELNENAEDENMLNAALVAGLYPKILIVEGGNGLKTLGNNQSISIHPSSINFRGRIADFGVNHMVYYTIMQSKKLYAWETSPVDDIALFLLCGEILDIKTWASSVVLDRKIKFNMPPVTILALQRLRTEFANCLSQRMASIPLDPEQEKWFELGLKCIMKTVEEEQEDAYKLRISRTKR</sequence>
<dbReference type="Proteomes" id="UP001243375">
    <property type="component" value="Unassembled WGS sequence"/>
</dbReference>
<dbReference type="EMBL" id="JASBWU010000011">
    <property type="protein sequence ID" value="KAJ9118123.1"/>
    <property type="molecule type" value="Genomic_DNA"/>
</dbReference>
<comment type="caution">
    <text evidence="1">The sequence shown here is derived from an EMBL/GenBank/DDBJ whole genome shotgun (WGS) entry which is preliminary data.</text>
</comment>
<accession>A0ACC2X2Y5</accession>
<reference evidence="1" key="1">
    <citation type="submission" date="2023-04" db="EMBL/GenBank/DDBJ databases">
        <title>Draft Genome sequencing of Naganishia species isolated from polar environments using Oxford Nanopore Technology.</title>
        <authorList>
            <person name="Leo P."/>
            <person name="Venkateswaran K."/>
        </authorList>
    </citation>
    <scope>NUCLEOTIDE SEQUENCE</scope>
    <source>
        <strain evidence="1">MNA-CCFEE 5425</strain>
    </source>
</reference>
<keyword evidence="2" id="KW-1185">Reference proteome</keyword>
<evidence type="ECO:0000313" key="1">
    <source>
        <dbReference type="EMBL" id="KAJ9118123.1"/>
    </source>
</evidence>